<evidence type="ECO:0000313" key="2">
    <source>
        <dbReference type="Proteomes" id="UP001142400"/>
    </source>
</evidence>
<evidence type="ECO:0000313" key="1">
    <source>
        <dbReference type="EMBL" id="MCQ8836102.1"/>
    </source>
</evidence>
<sequence length="203" mass="22198">MTRELITQEQFDAFADEVARELGTHCRTAELSDYGRGLGRLVIDGDGRALRLCQPDDLRPERLKVYAALPDETEMIAPSIGVTARSARHVAREITRRLYPLHGEAAQRAAELAAQQKAEESGRRAVAEAVAGALPGARIEEQYRRTRIIWQHDTRPPGERGPVQVDSVCAVVGVSGKSVRVEASGRPSTVISMLAAFARTSQE</sequence>
<dbReference type="Proteomes" id="UP001142400">
    <property type="component" value="Unassembled WGS sequence"/>
</dbReference>
<comment type="caution">
    <text evidence="1">The sequence shown here is derived from an EMBL/GenBank/DDBJ whole genome shotgun (WGS) entry which is preliminary data.</text>
</comment>
<proteinExistence type="predicted"/>
<keyword evidence="2" id="KW-1185">Reference proteome</keyword>
<organism evidence="1 2">
    <name type="scientific">Streptomyces malaysiensis subsp. samsunensis</name>
    <dbReference type="NCBI Taxonomy" id="459658"/>
    <lineage>
        <taxon>Bacteria</taxon>
        <taxon>Bacillati</taxon>
        <taxon>Actinomycetota</taxon>
        <taxon>Actinomycetes</taxon>
        <taxon>Kitasatosporales</taxon>
        <taxon>Streptomycetaceae</taxon>
        <taxon>Streptomyces</taxon>
        <taxon>Streptomyces violaceusniger group</taxon>
    </lineage>
</organism>
<protein>
    <submittedName>
        <fullName evidence="1">Uncharacterized protein</fullName>
    </submittedName>
</protein>
<gene>
    <name evidence="1" type="ORF">NQU54_45580</name>
</gene>
<reference evidence="1" key="1">
    <citation type="submission" date="2022-06" db="EMBL/GenBank/DDBJ databases">
        <title>WGS of actinobacteria.</title>
        <authorList>
            <person name="Thawai C."/>
        </authorList>
    </citation>
    <scope>NUCLEOTIDE SEQUENCE</scope>
    <source>
        <strain evidence="1">DSM 42010</strain>
    </source>
</reference>
<dbReference type="EMBL" id="JANIIC010000104">
    <property type="protein sequence ID" value="MCQ8836102.1"/>
    <property type="molecule type" value="Genomic_DNA"/>
</dbReference>
<dbReference type="RefSeq" id="WP_257636176.1">
    <property type="nucleotide sequence ID" value="NZ_JANIIC010000104.1"/>
</dbReference>
<accession>A0A9X2M646</accession>
<name>A0A9X2M646_STRMQ</name>
<dbReference type="AlphaFoldDB" id="A0A9X2M646"/>